<feature type="region of interest" description="Disordered" evidence="6">
    <location>
        <begin position="80"/>
        <end position="99"/>
    </location>
</feature>
<dbReference type="EMBL" id="RRYP01000799">
    <property type="protein sequence ID" value="TNV86845.1"/>
    <property type="molecule type" value="Genomic_DNA"/>
</dbReference>
<dbReference type="InterPro" id="IPR008271">
    <property type="entry name" value="Ser/Thr_kinase_AS"/>
</dbReference>
<protein>
    <recommendedName>
        <fullName evidence="11">Protein kinase domain containing protein</fullName>
    </recommendedName>
</protein>
<feature type="compositionally biased region" description="Polar residues" evidence="6">
    <location>
        <begin position="751"/>
        <end position="772"/>
    </location>
</feature>
<dbReference type="GO" id="GO:0005737">
    <property type="term" value="C:cytoplasm"/>
    <property type="evidence" value="ECO:0007669"/>
    <property type="project" value="TreeGrafter"/>
</dbReference>
<dbReference type="PANTHER" id="PTHR24346">
    <property type="entry name" value="MAP/MICROTUBULE AFFINITY-REGULATING KINASE"/>
    <property type="match status" value="1"/>
</dbReference>
<organism evidence="9 10">
    <name type="scientific">Halteria grandinella</name>
    <dbReference type="NCBI Taxonomy" id="5974"/>
    <lineage>
        <taxon>Eukaryota</taxon>
        <taxon>Sar</taxon>
        <taxon>Alveolata</taxon>
        <taxon>Ciliophora</taxon>
        <taxon>Intramacronucleata</taxon>
        <taxon>Spirotrichea</taxon>
        <taxon>Stichotrichia</taxon>
        <taxon>Sporadotrichida</taxon>
        <taxon>Halteriidae</taxon>
        <taxon>Halteria</taxon>
    </lineage>
</organism>
<dbReference type="GO" id="GO:0035556">
    <property type="term" value="P:intracellular signal transduction"/>
    <property type="evidence" value="ECO:0007669"/>
    <property type="project" value="TreeGrafter"/>
</dbReference>
<keyword evidence="2 4" id="KW-0547">Nucleotide-binding</keyword>
<feature type="region of interest" description="Disordered" evidence="6">
    <location>
        <begin position="1"/>
        <end position="30"/>
    </location>
</feature>
<dbReference type="SMART" id="SM00220">
    <property type="entry name" value="S_TKc"/>
    <property type="match status" value="1"/>
</dbReference>
<dbReference type="FunFam" id="1.10.510.10:FF:000571">
    <property type="entry name" value="Maternal embryonic leucine zipper kinase"/>
    <property type="match status" value="1"/>
</dbReference>
<dbReference type="OrthoDB" id="320159at2759"/>
<dbReference type="SUPFAM" id="SSF56112">
    <property type="entry name" value="Protein kinase-like (PK-like)"/>
    <property type="match status" value="1"/>
</dbReference>
<dbReference type="InterPro" id="IPR011009">
    <property type="entry name" value="Kinase-like_dom_sf"/>
</dbReference>
<feature type="compositionally biased region" description="Polar residues" evidence="6">
    <location>
        <begin position="256"/>
        <end position="294"/>
    </location>
</feature>
<dbReference type="CDD" id="cd14003">
    <property type="entry name" value="STKc_AMPK-like"/>
    <property type="match status" value="1"/>
</dbReference>
<evidence type="ECO:0008006" key="11">
    <source>
        <dbReference type="Google" id="ProtNLM"/>
    </source>
</evidence>
<dbReference type="Pfam" id="PF00069">
    <property type="entry name" value="Pkinase"/>
    <property type="match status" value="1"/>
</dbReference>
<feature type="compositionally biased region" description="Polar residues" evidence="6">
    <location>
        <begin position="820"/>
        <end position="829"/>
    </location>
</feature>
<comment type="subunit">
    <text evidence="1">Monomer.</text>
</comment>
<feature type="compositionally biased region" description="Polar residues" evidence="6">
    <location>
        <begin position="721"/>
        <end position="732"/>
    </location>
</feature>
<dbReference type="InterPro" id="IPR017441">
    <property type="entry name" value="Protein_kinase_ATP_BS"/>
</dbReference>
<dbReference type="Proteomes" id="UP000785679">
    <property type="component" value="Unassembled WGS sequence"/>
</dbReference>
<evidence type="ECO:0000256" key="2">
    <source>
        <dbReference type="ARBA" id="ARBA00022741"/>
    </source>
</evidence>
<dbReference type="Gene3D" id="1.10.510.10">
    <property type="entry name" value="Transferase(Phosphotransferase) domain 1"/>
    <property type="match status" value="1"/>
</dbReference>
<feature type="region of interest" description="Disordered" evidence="6">
    <location>
        <begin position="112"/>
        <end position="137"/>
    </location>
</feature>
<evidence type="ECO:0000256" key="4">
    <source>
        <dbReference type="PROSITE-ProRule" id="PRU10141"/>
    </source>
</evidence>
<feature type="compositionally biased region" description="Polar residues" evidence="6">
    <location>
        <begin position="374"/>
        <end position="388"/>
    </location>
</feature>
<feature type="region of interest" description="Disordered" evidence="6">
    <location>
        <begin position="721"/>
        <end position="776"/>
    </location>
</feature>
<keyword evidence="10" id="KW-1185">Reference proteome</keyword>
<gene>
    <name evidence="9" type="ORF">FGO68_gene15736</name>
</gene>
<feature type="domain" description="UBA" evidence="8">
    <location>
        <begin position="1380"/>
        <end position="1420"/>
    </location>
</feature>
<evidence type="ECO:0000259" key="8">
    <source>
        <dbReference type="PROSITE" id="PS50030"/>
    </source>
</evidence>
<keyword evidence="3 4" id="KW-0067">ATP-binding</keyword>
<feature type="compositionally biased region" description="Basic residues" evidence="6">
    <location>
        <begin position="125"/>
        <end position="137"/>
    </location>
</feature>
<feature type="compositionally biased region" description="Low complexity" evidence="6">
    <location>
        <begin position="322"/>
        <end position="332"/>
    </location>
</feature>
<feature type="compositionally biased region" description="Polar residues" evidence="6">
    <location>
        <begin position="878"/>
        <end position="889"/>
    </location>
</feature>
<dbReference type="PANTHER" id="PTHR24346:SF30">
    <property type="entry name" value="MATERNAL EMBRYONIC LEUCINE ZIPPER KINASE"/>
    <property type="match status" value="1"/>
</dbReference>
<dbReference type="CDD" id="cd14335">
    <property type="entry name" value="UBA_SnRK1_plant"/>
    <property type="match status" value="1"/>
</dbReference>
<evidence type="ECO:0000259" key="7">
    <source>
        <dbReference type="PROSITE" id="PS50011"/>
    </source>
</evidence>
<dbReference type="GO" id="GO:0005524">
    <property type="term" value="F:ATP binding"/>
    <property type="evidence" value="ECO:0007669"/>
    <property type="project" value="UniProtKB-UniRule"/>
</dbReference>
<comment type="caution">
    <text evidence="9">The sequence shown here is derived from an EMBL/GenBank/DDBJ whole genome shotgun (WGS) entry which is preliminary data.</text>
</comment>
<name>A0A8J8P6Q3_HALGN</name>
<sequence length="1424" mass="157813">MKDNQQQQLGQALYKNSNASNNKTSLVSDSKRKQLFNQLVHEFRNTGKTQASSHGAAVYPSGAVSHLGASSSNIAASALNGGIKPKKSHSIDKKGTMSSSQVQQQLQIVASLSGGSSGGPDSKKIPAKKAGSHKKSKSYLSANITDMVFQNAQQQQQQFIPKGGYAPQLMLVGNGTLENSFLQNQNKSYERLLGETIDAQPYQQQQQQQQQYPQYFSQSGVMSGAKLTSQSSVAGTTKHQSLAQNINNMTLQITSKRGSGNISSQSRFNNNQTANNTYEGVQNSSHHVQLSGNITRVDKKDMTTATGYSTNKSSTTAMQVMHHQSNKSLSSSKNHHHSRYDQQSRKKSRRSDQFSIGNPAIVSGLQKTGKCDSNRTQSKTNNPSTTQSVLMHNNTLGAAASAMAKNGGTLNIREARTKPTSPDRSLLLIHNSYNQSKKATNNTTTHANMYMVANQREERKALNMISTLGGKNELLHQANHANPANISSLSQNQRITATVELSKQGGSSITNMTTGSNAGANSKRKNFKNMFYSPKNNRDAFTEPHSKLASQVQTKEHSPVHRFSGGLAEQQHIILQAQSNVQANTIGHHSKLRTTKPPTNGVITGTQLKNQSGTGLYNTKDSQSKIAHHKATVGDGNFEVLIGSNSSFQEESSYLKNMAASNYQSNKNGGAGVDVSFDSSSNHGGFSQAGTPMSYKVKLGPNAALKTGSGAIKNLISASTVSGSKLNNNPAAQSIERKPKKLVPQQLAPPQYNTGGVVTLQNSMAPSPTAAMSQPKMKHYRFQSEAPSPNHQQQQPGIQEVRKMGNASGSLQPPSHARVLSQNPPMNRDQQQQHDQQKINSQQQFLFNQYVKTKKQRPRIESVEGSLERTSGPAFQSGHHSSAGQQFFDPTSPKAADGQSPRSKEVALIKQLIRECFQKYGKPPKTQLGLYKIGKMLGKGAFGRVNLGLHRLTRRLVAVKAINMEYMKDESSKKKMSNEISILKMLRHPNVVKLLETFDTDKHHLIVMELCPGGDLLNYVRKRRKLNEKYAKFVFKQIMEGLAYLHDNGVVHRDIKLDNILLDGHGNIKIADFGVSRKIIDNEILFEQCGTPAYIAPEIVRELGYKGYPVDIWSAGVCLYAMLYGNVPFKANQMGDLNKMILDATIEFKDTVSEESRDLMVKMLQKNPNKRLTAWEALDHPWFADADALGNNVNIFDEQELDLIKKEFTYVSQKAKLKELIGKRKAEDLNTEFTEHSINSSDNTLMKNNSSRSVILCPFNTQAGAAAKSIYEQVESMLIDKDMAIRFNARVRELDRQYEKFNNQDFDNGVYHKYAYNQGKGQSEEEKKRLEDEEAEAALKDEGITADDVLNKNLVSNQRKAARRAADLHAQFDEHNYYLRMDDKIVEEVEDYGFPRPYIMKCLQENVNNHCTTSYYLLCMDQNY</sequence>
<dbReference type="PROSITE" id="PS00107">
    <property type="entry name" value="PROTEIN_KINASE_ATP"/>
    <property type="match status" value="1"/>
</dbReference>
<evidence type="ECO:0000313" key="9">
    <source>
        <dbReference type="EMBL" id="TNV86845.1"/>
    </source>
</evidence>
<dbReference type="GO" id="GO:0004674">
    <property type="term" value="F:protein serine/threonine kinase activity"/>
    <property type="evidence" value="ECO:0007669"/>
    <property type="project" value="TreeGrafter"/>
</dbReference>
<feature type="region of interest" description="Disordered" evidence="6">
    <location>
        <begin position="805"/>
        <end position="902"/>
    </location>
</feature>
<feature type="domain" description="Protein kinase" evidence="7">
    <location>
        <begin position="931"/>
        <end position="1183"/>
    </location>
</feature>
<proteinExistence type="predicted"/>
<feature type="compositionally biased region" description="Polar residues" evidence="6">
    <location>
        <begin position="1"/>
        <end position="28"/>
    </location>
</feature>
<evidence type="ECO:0000313" key="10">
    <source>
        <dbReference type="Proteomes" id="UP000785679"/>
    </source>
</evidence>
<dbReference type="PROSITE" id="PS00108">
    <property type="entry name" value="PROTEIN_KINASE_ST"/>
    <property type="match status" value="1"/>
</dbReference>
<reference evidence="9" key="1">
    <citation type="submission" date="2019-06" db="EMBL/GenBank/DDBJ databases">
        <authorList>
            <person name="Zheng W."/>
        </authorList>
    </citation>
    <scope>NUCLEOTIDE SEQUENCE</scope>
    <source>
        <strain evidence="9">QDHG01</strain>
    </source>
</reference>
<feature type="binding site" evidence="4">
    <location>
        <position position="960"/>
    </location>
    <ligand>
        <name>ATP</name>
        <dbReference type="ChEBI" id="CHEBI:30616"/>
    </ligand>
</feature>
<dbReference type="PROSITE" id="PS50030">
    <property type="entry name" value="UBA"/>
    <property type="match status" value="1"/>
</dbReference>
<evidence type="ECO:0000256" key="5">
    <source>
        <dbReference type="SAM" id="Coils"/>
    </source>
</evidence>
<dbReference type="FunFam" id="3.30.200.20:FF:000042">
    <property type="entry name" value="Aurora kinase A"/>
    <property type="match status" value="1"/>
</dbReference>
<evidence type="ECO:0000256" key="6">
    <source>
        <dbReference type="SAM" id="MobiDB-lite"/>
    </source>
</evidence>
<feature type="compositionally biased region" description="Polar residues" evidence="6">
    <location>
        <begin position="303"/>
        <end position="318"/>
    </location>
</feature>
<accession>A0A8J8P6Q3</accession>
<feature type="region of interest" description="Disordered" evidence="6">
    <location>
        <begin position="256"/>
        <end position="388"/>
    </location>
</feature>
<feature type="coiled-coil region" evidence="5">
    <location>
        <begin position="1284"/>
        <end position="1340"/>
    </location>
</feature>
<keyword evidence="5" id="KW-0175">Coiled coil</keyword>
<evidence type="ECO:0000256" key="1">
    <source>
        <dbReference type="ARBA" id="ARBA00011245"/>
    </source>
</evidence>
<dbReference type="InterPro" id="IPR000719">
    <property type="entry name" value="Prot_kinase_dom"/>
</dbReference>
<dbReference type="PROSITE" id="PS50011">
    <property type="entry name" value="PROTEIN_KINASE_DOM"/>
    <property type="match status" value="1"/>
</dbReference>
<evidence type="ECO:0000256" key="3">
    <source>
        <dbReference type="ARBA" id="ARBA00022840"/>
    </source>
</evidence>
<dbReference type="InterPro" id="IPR015940">
    <property type="entry name" value="UBA"/>
</dbReference>